<evidence type="ECO:0000313" key="1">
    <source>
        <dbReference type="EMBL" id="GEQ86037.1"/>
    </source>
</evidence>
<dbReference type="Proteomes" id="UP000326994">
    <property type="component" value="Unassembled WGS sequence"/>
</dbReference>
<dbReference type="InterPro" id="IPR010281">
    <property type="entry name" value="DUF885"/>
</dbReference>
<proteinExistence type="predicted"/>
<evidence type="ECO:0000313" key="2">
    <source>
        <dbReference type="Proteomes" id="UP000326994"/>
    </source>
</evidence>
<comment type="caution">
    <text evidence="1">The sequence shown here is derived from an EMBL/GenBank/DDBJ whole genome shotgun (WGS) entry which is preliminary data.</text>
</comment>
<organism evidence="1 2">
    <name type="scientific">Patiriisocius marinistellae</name>
    <dbReference type="NCBI Taxonomy" id="2494560"/>
    <lineage>
        <taxon>Bacteria</taxon>
        <taxon>Pseudomonadati</taxon>
        <taxon>Bacteroidota</taxon>
        <taxon>Flavobacteriia</taxon>
        <taxon>Flavobacteriales</taxon>
        <taxon>Flavobacteriaceae</taxon>
        <taxon>Patiriisocius</taxon>
    </lineage>
</organism>
<dbReference type="EMBL" id="BKCF01000002">
    <property type="protein sequence ID" value="GEQ86037.1"/>
    <property type="molecule type" value="Genomic_DNA"/>
</dbReference>
<name>A0A5J4FTY0_9FLAO</name>
<dbReference type="PANTHER" id="PTHR33361:SF15">
    <property type="entry name" value="DUF885 FAMILY LIPOPROTEIN"/>
    <property type="match status" value="1"/>
</dbReference>
<accession>A0A5J4FTY0</accession>
<keyword evidence="2" id="KW-1185">Reference proteome</keyword>
<sequence>MIAEAFQENTEAEEKWMRVTLTSAQLSSYFTGFSEIYSLRDEMKTLKGDTFNLTEFQEQFLSYGNAPVNIFES</sequence>
<gene>
    <name evidence="1" type="ORF">ULMS_15450</name>
</gene>
<reference evidence="1 2" key="1">
    <citation type="submission" date="2019-08" db="EMBL/GenBank/DDBJ databases">
        <title>Ulvibacter marinistellae sp. nov., isolated from a starfish, Patiria pectinifera.</title>
        <authorList>
            <person name="Kawano K."/>
            <person name="Ushijima N."/>
            <person name="Kihara M."/>
            <person name="Itoh H."/>
        </authorList>
    </citation>
    <scope>NUCLEOTIDE SEQUENCE [LARGE SCALE GENOMIC DNA]</scope>
    <source>
        <strain evidence="1 2">KK4</strain>
    </source>
</reference>
<dbReference type="Pfam" id="PF05960">
    <property type="entry name" value="DUF885"/>
    <property type="match status" value="1"/>
</dbReference>
<protein>
    <submittedName>
        <fullName evidence="1">Uncharacterized protein</fullName>
    </submittedName>
</protein>
<dbReference type="RefSeq" id="WP_208997320.1">
    <property type="nucleotide sequence ID" value="NZ_BKCF01000002.1"/>
</dbReference>
<dbReference type="AlphaFoldDB" id="A0A5J4FTY0"/>
<dbReference type="PANTHER" id="PTHR33361">
    <property type="entry name" value="GLR0591 PROTEIN"/>
    <property type="match status" value="1"/>
</dbReference>